<proteinExistence type="predicted"/>
<organism evidence="1 2">
    <name type="scientific">Mycolicibacterium sarraceniae</name>
    <dbReference type="NCBI Taxonomy" id="1534348"/>
    <lineage>
        <taxon>Bacteria</taxon>
        <taxon>Bacillati</taxon>
        <taxon>Actinomycetota</taxon>
        <taxon>Actinomycetes</taxon>
        <taxon>Mycobacteriales</taxon>
        <taxon>Mycobacteriaceae</taxon>
        <taxon>Mycolicibacterium</taxon>
    </lineage>
</organism>
<dbReference type="EMBL" id="AP022595">
    <property type="protein sequence ID" value="BBY58480.1"/>
    <property type="molecule type" value="Genomic_DNA"/>
</dbReference>
<name>A0A7I7SPL6_9MYCO</name>
<dbReference type="KEGG" id="msar:MSAR_16160"/>
<keyword evidence="2" id="KW-1185">Reference proteome</keyword>
<evidence type="ECO:0000313" key="1">
    <source>
        <dbReference type="EMBL" id="BBY58480.1"/>
    </source>
</evidence>
<accession>A0A7I7SPL6</accession>
<evidence type="ECO:0000313" key="2">
    <source>
        <dbReference type="Proteomes" id="UP000466445"/>
    </source>
</evidence>
<sequence length="204" mass="23522">MFLVVHPRIEVSSHKGRERDLIEVRDYELPSGHAGRKGISAYNDHRIPASDADRETLNIGHQPTCQNESLKARIHVHSPKALYPKRGMPCVQARVEESQAIRSKERLYTPPNRHPPLIVMIRQQRQRFGQFEEAQDRQSGFASSNETLRQLGTGNNRLWRDLDTVGRKLLREAVPYKRFMRFPVPELGDDHVRNHYSKPSTGSN</sequence>
<dbReference type="Proteomes" id="UP000466445">
    <property type="component" value="Chromosome"/>
</dbReference>
<dbReference type="AlphaFoldDB" id="A0A7I7SPL6"/>
<protein>
    <submittedName>
        <fullName evidence="1">Uncharacterized protein</fullName>
    </submittedName>
</protein>
<reference evidence="1 2" key="1">
    <citation type="journal article" date="2019" name="Emerg. Microbes Infect.">
        <title>Comprehensive subspecies identification of 175 nontuberculous mycobacteria species based on 7547 genomic profiles.</title>
        <authorList>
            <person name="Matsumoto Y."/>
            <person name="Kinjo T."/>
            <person name="Motooka D."/>
            <person name="Nabeya D."/>
            <person name="Jung N."/>
            <person name="Uechi K."/>
            <person name="Horii T."/>
            <person name="Iida T."/>
            <person name="Fujita J."/>
            <person name="Nakamura S."/>
        </authorList>
    </citation>
    <scope>NUCLEOTIDE SEQUENCE [LARGE SCALE GENOMIC DNA]</scope>
    <source>
        <strain evidence="1 2">JCM 30395</strain>
    </source>
</reference>
<gene>
    <name evidence="1" type="ORF">MSAR_16160</name>
</gene>